<name>A0A7I8D7Y0_9BACL</name>
<dbReference type="AlphaFoldDB" id="A0A7I8D7Y0"/>
<evidence type="ECO:0008006" key="3">
    <source>
        <dbReference type="Google" id="ProtNLM"/>
    </source>
</evidence>
<sequence>MEDGKESESIYLGIGSYLDEDGDTFLVYDWRAPVSSLYYDYSPGLAAYQTPDGEITGTMLLKRQFVIRDGERCGI</sequence>
<gene>
    <name evidence="1" type="ORF">skT53_00940</name>
</gene>
<accession>A0A7I8D7Y0</accession>
<dbReference type="Proteomes" id="UP000593802">
    <property type="component" value="Chromosome"/>
</dbReference>
<reference evidence="1 2" key="1">
    <citation type="submission" date="2020-08" db="EMBL/GenBank/DDBJ databases">
        <title>Complete Genome Sequence of Effusibacillus dendaii Strain skT53, Isolated from Farmland soil.</title>
        <authorList>
            <person name="Konishi T."/>
            <person name="Kawasaki H."/>
        </authorList>
    </citation>
    <scope>NUCLEOTIDE SEQUENCE [LARGE SCALE GENOMIC DNA]</scope>
    <source>
        <strain evidence="2">skT53</strain>
    </source>
</reference>
<evidence type="ECO:0000313" key="2">
    <source>
        <dbReference type="Proteomes" id="UP000593802"/>
    </source>
</evidence>
<proteinExistence type="predicted"/>
<evidence type="ECO:0000313" key="1">
    <source>
        <dbReference type="EMBL" id="BCJ85109.1"/>
    </source>
</evidence>
<organism evidence="1 2">
    <name type="scientific">Effusibacillus dendaii</name>
    <dbReference type="NCBI Taxonomy" id="2743772"/>
    <lineage>
        <taxon>Bacteria</taxon>
        <taxon>Bacillati</taxon>
        <taxon>Bacillota</taxon>
        <taxon>Bacilli</taxon>
        <taxon>Bacillales</taxon>
        <taxon>Alicyclobacillaceae</taxon>
        <taxon>Effusibacillus</taxon>
    </lineage>
</organism>
<dbReference type="RefSeq" id="WP_200759272.1">
    <property type="nucleotide sequence ID" value="NZ_AP023366.1"/>
</dbReference>
<dbReference type="KEGG" id="eff:skT53_00940"/>
<dbReference type="EMBL" id="AP023366">
    <property type="protein sequence ID" value="BCJ85109.1"/>
    <property type="molecule type" value="Genomic_DNA"/>
</dbReference>
<protein>
    <recommendedName>
        <fullName evidence="3">DNA helicase</fullName>
    </recommendedName>
</protein>
<keyword evidence="2" id="KW-1185">Reference proteome</keyword>